<accession>A0A9N9K695</accession>
<sequence>AKYRRYLIQNRLDAYEFAQINQIPPNPVNIKEAIDYCASAWNEVDETIRNCWYKTEILPVELDNNDLPLEDYDEYYNDQLDVHYLIEQLSINANNILSASEYIKIDNELPTTEIPLNQEIIAALQEDNENDESEPPIQISLKTAIESLENIRLFVANPPENLCIENEDSKVINSFKKRISSLIVQQKKQTSLDLFFNNE</sequence>
<dbReference type="AlphaFoldDB" id="A0A9N9K695"/>
<gene>
    <name evidence="1" type="ORF">DERYTH_LOCUS25681</name>
</gene>
<evidence type="ECO:0000313" key="2">
    <source>
        <dbReference type="Proteomes" id="UP000789405"/>
    </source>
</evidence>
<organism evidence="1 2">
    <name type="scientific">Dentiscutata erythropus</name>
    <dbReference type="NCBI Taxonomy" id="1348616"/>
    <lineage>
        <taxon>Eukaryota</taxon>
        <taxon>Fungi</taxon>
        <taxon>Fungi incertae sedis</taxon>
        <taxon>Mucoromycota</taxon>
        <taxon>Glomeromycotina</taxon>
        <taxon>Glomeromycetes</taxon>
        <taxon>Diversisporales</taxon>
        <taxon>Gigasporaceae</taxon>
        <taxon>Dentiscutata</taxon>
    </lineage>
</organism>
<evidence type="ECO:0000313" key="1">
    <source>
        <dbReference type="EMBL" id="CAG8812712.1"/>
    </source>
</evidence>
<dbReference type="OrthoDB" id="2447737at2759"/>
<feature type="non-terminal residue" evidence="1">
    <location>
        <position position="1"/>
    </location>
</feature>
<keyword evidence="2" id="KW-1185">Reference proteome</keyword>
<protein>
    <submittedName>
        <fullName evidence="1">5970_t:CDS:1</fullName>
    </submittedName>
</protein>
<name>A0A9N9K695_9GLOM</name>
<reference evidence="1" key="1">
    <citation type="submission" date="2021-06" db="EMBL/GenBank/DDBJ databases">
        <authorList>
            <person name="Kallberg Y."/>
            <person name="Tangrot J."/>
            <person name="Rosling A."/>
        </authorList>
    </citation>
    <scope>NUCLEOTIDE SEQUENCE</scope>
    <source>
        <strain evidence="1">MA453B</strain>
    </source>
</reference>
<dbReference type="EMBL" id="CAJVPY010049153">
    <property type="protein sequence ID" value="CAG8812712.1"/>
    <property type="molecule type" value="Genomic_DNA"/>
</dbReference>
<proteinExistence type="predicted"/>
<comment type="caution">
    <text evidence="1">The sequence shown here is derived from an EMBL/GenBank/DDBJ whole genome shotgun (WGS) entry which is preliminary data.</text>
</comment>
<dbReference type="Proteomes" id="UP000789405">
    <property type="component" value="Unassembled WGS sequence"/>
</dbReference>